<dbReference type="PANTHER" id="PTHR42925">
    <property type="entry name" value="MULTIDRUG AND TOXIN EFFLUX PROTEIN MATE FAMILY"/>
    <property type="match status" value="1"/>
</dbReference>
<protein>
    <submittedName>
        <fullName evidence="8">Putative FMN/FAD exporter YeeO</fullName>
    </submittedName>
</protein>
<feature type="transmembrane region" description="Helical" evidence="7">
    <location>
        <begin position="165"/>
        <end position="187"/>
    </location>
</feature>
<proteinExistence type="predicted"/>
<evidence type="ECO:0000256" key="1">
    <source>
        <dbReference type="ARBA" id="ARBA00004651"/>
    </source>
</evidence>
<dbReference type="InterPro" id="IPR047135">
    <property type="entry name" value="YsiQ"/>
</dbReference>
<feature type="transmembrane region" description="Helical" evidence="7">
    <location>
        <begin position="136"/>
        <end position="153"/>
    </location>
</feature>
<evidence type="ECO:0000313" key="8">
    <source>
        <dbReference type="EMBL" id="MPM40293.1"/>
    </source>
</evidence>
<feature type="transmembrane region" description="Helical" evidence="7">
    <location>
        <begin position="94"/>
        <end position="116"/>
    </location>
</feature>
<feature type="transmembrane region" description="Helical" evidence="7">
    <location>
        <begin position="199"/>
        <end position="219"/>
    </location>
</feature>
<gene>
    <name evidence="8" type="primary">yeeO_18</name>
    <name evidence="8" type="ORF">SDC9_86933</name>
</gene>
<dbReference type="CDD" id="cd13134">
    <property type="entry name" value="MATE_like_8"/>
    <property type="match status" value="1"/>
</dbReference>
<evidence type="ECO:0000256" key="2">
    <source>
        <dbReference type="ARBA" id="ARBA00022448"/>
    </source>
</evidence>
<comment type="subcellular location">
    <subcellularLocation>
        <location evidence="1">Cell membrane</location>
        <topology evidence="1">Multi-pass membrane protein</topology>
    </subcellularLocation>
</comment>
<dbReference type="AlphaFoldDB" id="A0A644ZNM0"/>
<accession>A0A644ZNM0</accession>
<sequence>MKLLTRDRLYYRMAARLIFPIAFQNALFLVVNMLDTIMLGKLGSESEAAISAAGLASQPFFVLSLFIFGTVSGSSVLVAQYWGRNDTDSINSIAGITVSFALIVGTVSSILIALFPTWVLRIFSSDEAVIAPGTEYLKIIVFSYIPTALSGVLSGIMRSVERVKCALYSSMIGLFVNLILNYCLIFGKLGFPRMEIRGAAIATVIARVFELMYVIWYVFIHDKTINIRLARMFKISRMLVCDFVKVSMPVVINETTWSLGVAMYSVIIGNLGTQAYAAYSVAGIIERIALVFSIGFANAGAVIIGKTIGAGEPDKAYEYAKTTLFLSALSSVLLGLIIFAIRYPVIGYFDITDEAKGYAAAIITVMSILIVTKGYNFASIVGVLRGGGDTKYVLALDVIPLWTVALPLGYLFAYVFRFPVYIVYSAFFSDEIVKMIIGFFRFRSKKWIKNVTR</sequence>
<dbReference type="EMBL" id="VSSQ01008948">
    <property type="protein sequence ID" value="MPM40293.1"/>
    <property type="molecule type" value="Genomic_DNA"/>
</dbReference>
<dbReference type="GO" id="GO:0005886">
    <property type="term" value="C:plasma membrane"/>
    <property type="evidence" value="ECO:0007669"/>
    <property type="project" value="UniProtKB-SubCell"/>
</dbReference>
<feature type="transmembrane region" description="Helical" evidence="7">
    <location>
        <begin position="358"/>
        <end position="381"/>
    </location>
</feature>
<feature type="transmembrane region" description="Helical" evidence="7">
    <location>
        <begin position="60"/>
        <end position="82"/>
    </location>
</feature>
<evidence type="ECO:0000256" key="7">
    <source>
        <dbReference type="SAM" id="Phobius"/>
    </source>
</evidence>
<dbReference type="GO" id="GO:0015297">
    <property type="term" value="F:antiporter activity"/>
    <property type="evidence" value="ECO:0007669"/>
    <property type="project" value="InterPro"/>
</dbReference>
<dbReference type="InterPro" id="IPR048279">
    <property type="entry name" value="MdtK-like"/>
</dbReference>
<reference evidence="8" key="1">
    <citation type="submission" date="2019-08" db="EMBL/GenBank/DDBJ databases">
        <authorList>
            <person name="Kucharzyk K."/>
            <person name="Murdoch R.W."/>
            <person name="Higgins S."/>
            <person name="Loffler F."/>
        </authorList>
    </citation>
    <scope>NUCLEOTIDE SEQUENCE</scope>
</reference>
<keyword evidence="6 7" id="KW-0472">Membrane</keyword>
<dbReference type="PANTHER" id="PTHR42925:SF2">
    <property type="entry name" value="NA+ DRIVEN MULTIDRUG EFFLUX PUMP"/>
    <property type="match status" value="1"/>
</dbReference>
<comment type="caution">
    <text evidence="8">The sequence shown here is derived from an EMBL/GenBank/DDBJ whole genome shotgun (WGS) entry which is preliminary data.</text>
</comment>
<dbReference type="PIRSF" id="PIRSF006603">
    <property type="entry name" value="DinF"/>
    <property type="match status" value="1"/>
</dbReference>
<keyword evidence="3" id="KW-1003">Cell membrane</keyword>
<feature type="transmembrane region" description="Helical" evidence="7">
    <location>
        <begin position="21"/>
        <end position="40"/>
    </location>
</feature>
<keyword evidence="2" id="KW-0813">Transport</keyword>
<dbReference type="GO" id="GO:0042910">
    <property type="term" value="F:xenobiotic transmembrane transporter activity"/>
    <property type="evidence" value="ECO:0007669"/>
    <property type="project" value="InterPro"/>
</dbReference>
<keyword evidence="4 7" id="KW-0812">Transmembrane</keyword>
<dbReference type="Pfam" id="PF01554">
    <property type="entry name" value="MatE"/>
    <property type="match status" value="2"/>
</dbReference>
<evidence type="ECO:0000256" key="3">
    <source>
        <dbReference type="ARBA" id="ARBA00022475"/>
    </source>
</evidence>
<feature type="transmembrane region" description="Helical" evidence="7">
    <location>
        <begin position="324"/>
        <end position="346"/>
    </location>
</feature>
<feature type="transmembrane region" description="Helical" evidence="7">
    <location>
        <begin position="393"/>
        <end position="415"/>
    </location>
</feature>
<feature type="transmembrane region" description="Helical" evidence="7">
    <location>
        <begin position="276"/>
        <end position="304"/>
    </location>
</feature>
<evidence type="ECO:0000256" key="5">
    <source>
        <dbReference type="ARBA" id="ARBA00022989"/>
    </source>
</evidence>
<evidence type="ECO:0000256" key="6">
    <source>
        <dbReference type="ARBA" id="ARBA00023136"/>
    </source>
</evidence>
<evidence type="ECO:0000256" key="4">
    <source>
        <dbReference type="ARBA" id="ARBA00022692"/>
    </source>
</evidence>
<feature type="transmembrane region" description="Helical" evidence="7">
    <location>
        <begin position="421"/>
        <end position="440"/>
    </location>
</feature>
<dbReference type="InterPro" id="IPR002528">
    <property type="entry name" value="MATE_fam"/>
</dbReference>
<keyword evidence="5 7" id="KW-1133">Transmembrane helix</keyword>
<organism evidence="8">
    <name type="scientific">bioreactor metagenome</name>
    <dbReference type="NCBI Taxonomy" id="1076179"/>
    <lineage>
        <taxon>unclassified sequences</taxon>
        <taxon>metagenomes</taxon>
        <taxon>ecological metagenomes</taxon>
    </lineage>
</organism>
<name>A0A644ZNM0_9ZZZZ</name>
<dbReference type="NCBIfam" id="TIGR00797">
    <property type="entry name" value="matE"/>
    <property type="match status" value="1"/>
</dbReference>